<evidence type="ECO:0000256" key="6">
    <source>
        <dbReference type="ARBA" id="ARBA00023136"/>
    </source>
</evidence>
<comment type="similarity">
    <text evidence="2">Belongs to the SID1 family.</text>
</comment>
<protein>
    <recommendedName>
        <fullName evidence="12">SID1 transmembrane family member 1-like</fullName>
    </recommendedName>
</protein>
<feature type="chain" id="PRO_5032369243" description="SID1 transmembrane family member 1-like" evidence="9">
    <location>
        <begin position="18"/>
        <end position="804"/>
    </location>
</feature>
<evidence type="ECO:0000256" key="1">
    <source>
        <dbReference type="ARBA" id="ARBA00004141"/>
    </source>
</evidence>
<feature type="transmembrane region" description="Helical" evidence="8">
    <location>
        <begin position="686"/>
        <end position="707"/>
    </location>
</feature>
<dbReference type="Proteomes" id="UP000663851">
    <property type="component" value="Unassembled WGS sequence"/>
</dbReference>
<keyword evidence="6 8" id="KW-0472">Membrane</keyword>
<dbReference type="AlphaFoldDB" id="A0A820FHC3"/>
<evidence type="ECO:0008006" key="12">
    <source>
        <dbReference type="Google" id="ProtNLM"/>
    </source>
</evidence>
<feature type="signal peptide" evidence="9">
    <location>
        <begin position="1"/>
        <end position="17"/>
    </location>
</feature>
<dbReference type="PANTHER" id="PTHR12185">
    <property type="entry name" value="SID1 TRANSMEMBRANE FAMILY MEMEBER"/>
    <property type="match status" value="1"/>
</dbReference>
<dbReference type="GO" id="GO:0005886">
    <property type="term" value="C:plasma membrane"/>
    <property type="evidence" value="ECO:0007669"/>
    <property type="project" value="TreeGrafter"/>
</dbReference>
<feature type="transmembrane region" description="Helical" evidence="8">
    <location>
        <begin position="429"/>
        <end position="449"/>
    </location>
</feature>
<evidence type="ECO:0000313" key="11">
    <source>
        <dbReference type="Proteomes" id="UP000663851"/>
    </source>
</evidence>
<keyword evidence="5 8" id="KW-1133">Transmembrane helix</keyword>
<feature type="transmembrane region" description="Helical" evidence="8">
    <location>
        <begin position="719"/>
        <end position="739"/>
    </location>
</feature>
<dbReference type="GO" id="GO:0003725">
    <property type="term" value="F:double-stranded RNA binding"/>
    <property type="evidence" value="ECO:0007669"/>
    <property type="project" value="TreeGrafter"/>
</dbReference>
<evidence type="ECO:0000256" key="2">
    <source>
        <dbReference type="ARBA" id="ARBA00006618"/>
    </source>
</evidence>
<keyword evidence="7" id="KW-0325">Glycoprotein</keyword>
<feature type="transmembrane region" description="Helical" evidence="8">
    <location>
        <begin position="293"/>
        <end position="316"/>
    </location>
</feature>
<dbReference type="InterPro" id="IPR025958">
    <property type="entry name" value="SID1_TM_fam"/>
</dbReference>
<comment type="caution">
    <text evidence="10">The sequence shown here is derived from an EMBL/GenBank/DDBJ whole genome shotgun (WGS) entry which is preliminary data.</text>
</comment>
<dbReference type="GO" id="GO:0005764">
    <property type="term" value="C:lysosome"/>
    <property type="evidence" value="ECO:0007669"/>
    <property type="project" value="TreeGrafter"/>
</dbReference>
<evidence type="ECO:0000256" key="7">
    <source>
        <dbReference type="ARBA" id="ARBA00023180"/>
    </source>
</evidence>
<keyword evidence="3 8" id="KW-0812">Transmembrane</keyword>
<accession>A0A820FHC3</accession>
<gene>
    <name evidence="10" type="ORF">HFQ381_LOCUS11097</name>
</gene>
<sequence>MFSPLIYLFALVILVYGDQTSESSIQSINNPDIEIKNCTFGELCIGAINSSSVHFYSIEYSFDPTMAIRVITNMTYKIEQESPLLIVVRQIRGVISWTLPYTFSNGMIYSSASRILCLQNEINRTHPHMSRVFIEISTSNVDLIDYSLQLENITEFLLETGVSQQFSVSPTMPFYYKFTFPPDIEHVFIDVRSPDQLCTIVSVQSFDCPVYDISEIGTRQGHYQTMASIASFNVYASEFPKRNTFILVFLVQPTDADCLNDQEQTLIQPAGVIDVQRQKNAIVTLHPPANYNFLYIAIFTTIGLFLMIYFVAFTIMCKNPDIYDQLGPDQLRKIFKNECLLANRNFHFLALLEDIIEREIAERQSRQRGYQTFAEEEIVESTAENEIEQSGGAIAVIDASDVGFVTVSDLCLKNYDYSKQKFRIYPQTMLTVAIFYSLPVIQLVLQYQLTIDQSGNEDICYFNFLCIRQFAMLTAFNSVFSNIGYCALGLLFLIIVYRRDMAYARFLSKYPAIGRDFGIPQHFGLFYAMGIGLFMEGVMSACYHICPSKQNFQFDTSFMFIIAVLNIIKIYQTRHPDINPHSAGSFSFLAAIIFITVIGVYYDGQWFWISYATIHILTCLAFTGKIYYMGRLKVTFRVHIHLYRLVKENGIFSRPRYLNRMMILIPTNCLNIAFALYGAIIQPESFPNHLLFVFLGNLAIYLLYYILMKIIHREVFTRFSILFLLSATLSWASSLYFFYQQVKSYEVQPAISRMRNRPCIILNTYDVHDVWHILSSFSLFFSFLTLLTLDDGIRKRKRKDLAAF</sequence>
<evidence type="ECO:0000256" key="8">
    <source>
        <dbReference type="SAM" id="Phobius"/>
    </source>
</evidence>
<comment type="subcellular location">
    <subcellularLocation>
        <location evidence="1">Membrane</location>
        <topology evidence="1">Multi-pass membrane protein</topology>
    </subcellularLocation>
</comment>
<feature type="transmembrane region" description="Helical" evidence="8">
    <location>
        <begin position="583"/>
        <end position="602"/>
    </location>
</feature>
<evidence type="ECO:0000313" key="10">
    <source>
        <dbReference type="EMBL" id="CAF4261670.1"/>
    </source>
</evidence>
<dbReference type="Pfam" id="PF13965">
    <property type="entry name" value="SID-1_RNA_chan"/>
    <property type="match status" value="1"/>
</dbReference>
<dbReference type="EMBL" id="CAJOBO010000628">
    <property type="protein sequence ID" value="CAF4261670.1"/>
    <property type="molecule type" value="Genomic_DNA"/>
</dbReference>
<feature type="transmembrane region" description="Helical" evidence="8">
    <location>
        <begin position="661"/>
        <end position="680"/>
    </location>
</feature>
<feature type="transmembrane region" description="Helical" evidence="8">
    <location>
        <begin position="469"/>
        <end position="497"/>
    </location>
</feature>
<feature type="transmembrane region" description="Helical" evidence="8">
    <location>
        <begin position="770"/>
        <end position="789"/>
    </location>
</feature>
<organism evidence="10 11">
    <name type="scientific">Rotaria socialis</name>
    <dbReference type="NCBI Taxonomy" id="392032"/>
    <lineage>
        <taxon>Eukaryota</taxon>
        <taxon>Metazoa</taxon>
        <taxon>Spiralia</taxon>
        <taxon>Gnathifera</taxon>
        <taxon>Rotifera</taxon>
        <taxon>Eurotatoria</taxon>
        <taxon>Bdelloidea</taxon>
        <taxon>Philodinida</taxon>
        <taxon>Philodinidae</taxon>
        <taxon>Rotaria</taxon>
    </lineage>
</organism>
<keyword evidence="4 9" id="KW-0732">Signal</keyword>
<evidence type="ECO:0000256" key="4">
    <source>
        <dbReference type="ARBA" id="ARBA00022729"/>
    </source>
</evidence>
<dbReference type="PANTHER" id="PTHR12185:SF14">
    <property type="entry name" value="CHOLESTEROL UPTAKE PROTEIN 1"/>
    <property type="match status" value="1"/>
</dbReference>
<evidence type="ECO:0000256" key="5">
    <source>
        <dbReference type="ARBA" id="ARBA00022989"/>
    </source>
</evidence>
<feature type="transmembrane region" description="Helical" evidence="8">
    <location>
        <begin position="552"/>
        <end position="571"/>
    </location>
</feature>
<feature type="transmembrane region" description="Helical" evidence="8">
    <location>
        <begin position="608"/>
        <end position="628"/>
    </location>
</feature>
<dbReference type="GO" id="GO:0051033">
    <property type="term" value="F:RNA transmembrane transporter activity"/>
    <property type="evidence" value="ECO:0007669"/>
    <property type="project" value="TreeGrafter"/>
</dbReference>
<evidence type="ECO:0000256" key="3">
    <source>
        <dbReference type="ARBA" id="ARBA00022692"/>
    </source>
</evidence>
<name>A0A820FHC3_9BILA</name>
<reference evidence="10" key="1">
    <citation type="submission" date="2021-02" db="EMBL/GenBank/DDBJ databases">
        <authorList>
            <person name="Nowell W R."/>
        </authorList>
    </citation>
    <scope>NUCLEOTIDE SEQUENCE</scope>
</reference>
<feature type="transmembrane region" description="Helical" evidence="8">
    <location>
        <begin position="525"/>
        <end position="546"/>
    </location>
</feature>
<evidence type="ECO:0000256" key="9">
    <source>
        <dbReference type="SAM" id="SignalP"/>
    </source>
</evidence>
<proteinExistence type="inferred from homology"/>